<dbReference type="Pfam" id="PF01382">
    <property type="entry name" value="Avidin"/>
    <property type="match status" value="1"/>
</dbReference>
<dbReference type="PROSITE" id="PS51326">
    <property type="entry name" value="AVIDIN_2"/>
    <property type="match status" value="1"/>
</dbReference>
<evidence type="ECO:0000256" key="7">
    <source>
        <dbReference type="ARBA" id="ARBA00023267"/>
    </source>
</evidence>
<dbReference type="InterPro" id="IPR036896">
    <property type="entry name" value="Avidin-like_sf"/>
</dbReference>
<dbReference type="InterPro" id="IPR005469">
    <property type="entry name" value="Avidin"/>
</dbReference>
<evidence type="ECO:0000256" key="5">
    <source>
        <dbReference type="ARBA" id="ARBA00023157"/>
    </source>
</evidence>
<feature type="non-terminal residue" evidence="9">
    <location>
        <position position="1"/>
    </location>
</feature>
<proteinExistence type="inferred from homology"/>
<dbReference type="PANTHER" id="PTHR34399">
    <property type="entry name" value="AVIDIN-RELATED"/>
    <property type="match status" value="1"/>
</dbReference>
<dbReference type="PANTHER" id="PTHR34399:SF3">
    <property type="entry name" value="AVID PROTEIN-RELATED"/>
    <property type="match status" value="1"/>
</dbReference>
<keyword evidence="5" id="KW-1015">Disulfide bond</keyword>
<evidence type="ECO:0000256" key="1">
    <source>
        <dbReference type="ARBA" id="ARBA00004613"/>
    </source>
</evidence>
<dbReference type="InterPro" id="IPR051764">
    <property type="entry name" value="Avidin/Streptavidin-rel"/>
</dbReference>
<dbReference type="RefSeq" id="XP_015268626.1">
    <property type="nucleotide sequence ID" value="XM_015413140.1"/>
</dbReference>
<evidence type="ECO:0000256" key="4">
    <source>
        <dbReference type="ARBA" id="ARBA00022729"/>
    </source>
</evidence>
<reference evidence="9" key="1">
    <citation type="submission" date="2025-08" db="UniProtKB">
        <authorList>
            <consortium name="RefSeq"/>
        </authorList>
    </citation>
    <scope>IDENTIFICATION</scope>
</reference>
<keyword evidence="4" id="KW-0732">Signal</keyword>
<dbReference type="InterPro" id="IPR005468">
    <property type="entry name" value="Avidin/str"/>
</dbReference>
<keyword evidence="7" id="KW-0092">Biotin</keyword>
<evidence type="ECO:0000313" key="9">
    <source>
        <dbReference type="RefSeq" id="XP_015268626.1"/>
    </source>
</evidence>
<evidence type="ECO:0000256" key="6">
    <source>
        <dbReference type="ARBA" id="ARBA00023180"/>
    </source>
</evidence>
<comment type="subcellular location">
    <subcellularLocation>
        <location evidence="1">Secreted</location>
    </subcellularLocation>
</comment>
<evidence type="ECO:0000313" key="8">
    <source>
        <dbReference type="Proteomes" id="UP000694871"/>
    </source>
</evidence>
<dbReference type="PRINTS" id="PR00709">
    <property type="entry name" value="AVIDIN"/>
</dbReference>
<keyword evidence="3" id="KW-0964">Secreted</keyword>
<keyword evidence="6" id="KW-0325">Glycoprotein</keyword>
<dbReference type="GeneID" id="107112071"/>
<sequence length="121" mass="13564">SLQCSLTGKWLNDLGSTMRISPPDDAGAFSGSYLTKVSISNQTIVKSPLWGAQHKRDQPTFGFVVLWNFTATTTTFVGQCFVDEKGVETLETLWLLRKEVPKHGDDWWGTLVGKNVFKRIK</sequence>
<keyword evidence="8" id="KW-1185">Reference proteome</keyword>
<dbReference type="Proteomes" id="UP000694871">
    <property type="component" value="Unplaced"/>
</dbReference>
<protein>
    <submittedName>
        <fullName evidence="9">Avidin-like</fullName>
    </submittedName>
</protein>
<accession>A0ABM1K4I9</accession>
<dbReference type="Gene3D" id="2.40.128.30">
    <property type="entry name" value="Avidin-like"/>
    <property type="match status" value="1"/>
</dbReference>
<organism evidence="8 9">
    <name type="scientific">Gekko japonicus</name>
    <name type="common">Schlegel's Japanese gecko</name>
    <dbReference type="NCBI Taxonomy" id="146911"/>
    <lineage>
        <taxon>Eukaryota</taxon>
        <taxon>Metazoa</taxon>
        <taxon>Chordata</taxon>
        <taxon>Craniata</taxon>
        <taxon>Vertebrata</taxon>
        <taxon>Euteleostomi</taxon>
        <taxon>Lepidosauria</taxon>
        <taxon>Squamata</taxon>
        <taxon>Bifurcata</taxon>
        <taxon>Gekkota</taxon>
        <taxon>Gekkonidae</taxon>
        <taxon>Gekkoninae</taxon>
        <taxon>Gekko</taxon>
    </lineage>
</organism>
<name>A0ABM1K4I9_GEKJA</name>
<gene>
    <name evidence="9" type="primary">LOC107112071</name>
</gene>
<dbReference type="SUPFAM" id="SSF50876">
    <property type="entry name" value="Avidin/streptavidin"/>
    <property type="match status" value="1"/>
</dbReference>
<evidence type="ECO:0000256" key="3">
    <source>
        <dbReference type="ARBA" id="ARBA00022525"/>
    </source>
</evidence>
<evidence type="ECO:0000256" key="2">
    <source>
        <dbReference type="ARBA" id="ARBA00006297"/>
    </source>
</evidence>
<comment type="similarity">
    <text evidence="2">Belongs to the avidin/streptavidin family.</text>
</comment>